<evidence type="ECO:0000256" key="1">
    <source>
        <dbReference type="ARBA" id="ARBA00022884"/>
    </source>
</evidence>
<feature type="compositionally biased region" description="Polar residues" evidence="3">
    <location>
        <begin position="217"/>
        <end position="233"/>
    </location>
</feature>
<comment type="caution">
    <text evidence="6">The sequence shown here is derived from an EMBL/GenBank/DDBJ whole genome shotgun (WGS) entry which is preliminary data.</text>
</comment>
<keyword evidence="7" id="KW-1185">Reference proteome</keyword>
<name>S8EBC9_9LAMI</name>
<dbReference type="OrthoDB" id="339151at2759"/>
<dbReference type="Gene3D" id="3.30.70.330">
    <property type="match status" value="1"/>
</dbReference>
<dbReference type="SUPFAM" id="SSF54427">
    <property type="entry name" value="NTF2-like"/>
    <property type="match status" value="1"/>
</dbReference>
<dbReference type="SUPFAM" id="SSF54928">
    <property type="entry name" value="RNA-binding domain, RBD"/>
    <property type="match status" value="1"/>
</dbReference>
<dbReference type="InterPro" id="IPR035979">
    <property type="entry name" value="RBD_domain_sf"/>
</dbReference>
<dbReference type="PROSITE" id="PS50102">
    <property type="entry name" value="RRM"/>
    <property type="match status" value="1"/>
</dbReference>
<reference evidence="6 7" key="1">
    <citation type="journal article" date="2013" name="BMC Genomics">
        <title>The miniature genome of a carnivorous plant Genlisea aurea contains a low number of genes and short non-coding sequences.</title>
        <authorList>
            <person name="Leushkin E.V."/>
            <person name="Sutormin R.A."/>
            <person name="Nabieva E.R."/>
            <person name="Penin A.A."/>
            <person name="Kondrashov A.S."/>
            <person name="Logacheva M.D."/>
        </authorList>
    </citation>
    <scope>NUCLEOTIDE SEQUENCE [LARGE SCALE GENOMIC DNA]</scope>
</reference>
<sequence length="439" mass="49215">MAATYPLPVTAAQVGTYFVGQYYQMLQTQPNFAHQFYNETSTLLRIDANTRETATGMLQIHELLMSLNYAGIEIKTVNSLESWNNGILVVVSGSVRLKEFNGRKFIETFFLAPQEKGYFILNDMFHSIDEEKVAPHPVAYMHERNLDSKLQVSVSFPEQASKYILEGDFQTRDYPPEEEIEKDIQPDDYRYSEEQIKQVPETKNSVDDSFAVQSDGSVQGTVNSLSDHVSSPVQEPLAEPQKHTYASILQVSKGQSQPTKLAAAPQSEWQQIPEPANYPFDVPNPMEGSYVEFPEESSPFDDDVEVKSVYVRNVPTSMSGSEIHDEFKKFGKLRPDGVAIRTRKDIDVCYAFVEFEDASGVQNAIKASVVQIGGHQLYIEGRRLNRNAAMHRGRGRGRGGGGRMEGTRGGRFRGRGGDDRGDYSYNRAAAPARGNGFYR</sequence>
<dbReference type="InterPro" id="IPR032710">
    <property type="entry name" value="NTF2-like_dom_sf"/>
</dbReference>
<evidence type="ECO:0000313" key="6">
    <source>
        <dbReference type="EMBL" id="EPS73243.1"/>
    </source>
</evidence>
<feature type="non-terminal residue" evidence="6">
    <location>
        <position position="439"/>
    </location>
</feature>
<evidence type="ECO:0000259" key="4">
    <source>
        <dbReference type="PROSITE" id="PS50102"/>
    </source>
</evidence>
<feature type="region of interest" description="Disordered" evidence="3">
    <location>
        <begin position="390"/>
        <end position="427"/>
    </location>
</feature>
<dbReference type="InterPro" id="IPR018222">
    <property type="entry name" value="Nuclear_transport_factor_2_euk"/>
</dbReference>
<dbReference type="InterPro" id="IPR012677">
    <property type="entry name" value="Nucleotide-bd_a/b_plait_sf"/>
</dbReference>
<proteinExistence type="predicted"/>
<evidence type="ECO:0000256" key="2">
    <source>
        <dbReference type="PROSITE-ProRule" id="PRU00176"/>
    </source>
</evidence>
<keyword evidence="1 2" id="KW-0694">RNA-binding</keyword>
<feature type="region of interest" description="Disordered" evidence="3">
    <location>
        <begin position="217"/>
        <end position="239"/>
    </location>
</feature>
<dbReference type="FunFam" id="3.10.450.50:FF:000003">
    <property type="entry name" value="Nuclear transport factor 2 family protein"/>
    <property type="match status" value="1"/>
</dbReference>
<dbReference type="InterPro" id="IPR000504">
    <property type="entry name" value="RRM_dom"/>
</dbReference>
<accession>S8EBC9</accession>
<dbReference type="PROSITE" id="PS50177">
    <property type="entry name" value="NTF2_DOMAIN"/>
    <property type="match status" value="1"/>
</dbReference>
<feature type="domain" description="RRM" evidence="4">
    <location>
        <begin position="307"/>
        <end position="391"/>
    </location>
</feature>
<evidence type="ECO:0008006" key="8">
    <source>
        <dbReference type="Google" id="ProtNLM"/>
    </source>
</evidence>
<dbReference type="CDD" id="cd00590">
    <property type="entry name" value="RRM_SF"/>
    <property type="match status" value="1"/>
</dbReference>
<dbReference type="EMBL" id="AUSU01000505">
    <property type="protein sequence ID" value="EPS73243.1"/>
    <property type="molecule type" value="Genomic_DNA"/>
</dbReference>
<feature type="region of interest" description="Disordered" evidence="3">
    <location>
        <begin position="167"/>
        <end position="189"/>
    </location>
</feature>
<dbReference type="InterPro" id="IPR039539">
    <property type="entry name" value="Ras_GTPase_bind_prot"/>
</dbReference>
<feature type="domain" description="NTF2" evidence="5">
    <location>
        <begin position="14"/>
        <end position="127"/>
    </location>
</feature>
<dbReference type="GO" id="GO:0005829">
    <property type="term" value="C:cytosol"/>
    <property type="evidence" value="ECO:0007669"/>
    <property type="project" value="TreeGrafter"/>
</dbReference>
<evidence type="ECO:0000259" key="5">
    <source>
        <dbReference type="PROSITE" id="PS50177"/>
    </source>
</evidence>
<dbReference type="Pfam" id="PF00076">
    <property type="entry name" value="RRM_1"/>
    <property type="match status" value="1"/>
</dbReference>
<dbReference type="GO" id="GO:0003729">
    <property type="term" value="F:mRNA binding"/>
    <property type="evidence" value="ECO:0007669"/>
    <property type="project" value="TreeGrafter"/>
</dbReference>
<dbReference type="Proteomes" id="UP000015453">
    <property type="component" value="Unassembled WGS sequence"/>
</dbReference>
<feature type="compositionally biased region" description="Gly residues" evidence="3">
    <location>
        <begin position="398"/>
        <end position="409"/>
    </location>
</feature>
<dbReference type="CDD" id="cd00780">
    <property type="entry name" value="NTF2"/>
    <property type="match status" value="1"/>
</dbReference>
<gene>
    <name evidence="6" type="ORF">M569_01512</name>
</gene>
<dbReference type="GO" id="GO:1990904">
    <property type="term" value="C:ribonucleoprotein complex"/>
    <property type="evidence" value="ECO:0007669"/>
    <property type="project" value="TreeGrafter"/>
</dbReference>
<evidence type="ECO:0000313" key="7">
    <source>
        <dbReference type="Proteomes" id="UP000015453"/>
    </source>
</evidence>
<dbReference type="InterPro" id="IPR002075">
    <property type="entry name" value="NTF2_dom"/>
</dbReference>
<protein>
    <recommendedName>
        <fullName evidence="8">G3BP-like protein</fullName>
    </recommendedName>
</protein>
<evidence type="ECO:0000256" key="3">
    <source>
        <dbReference type="SAM" id="MobiDB-lite"/>
    </source>
</evidence>
<dbReference type="PANTHER" id="PTHR10693">
    <property type="entry name" value="RAS GTPASE-ACTIVATING PROTEIN-BINDING PROTEIN"/>
    <property type="match status" value="1"/>
</dbReference>
<dbReference type="PANTHER" id="PTHR10693:SF58">
    <property type="entry name" value="OS02G0131700 PROTEIN"/>
    <property type="match status" value="1"/>
</dbReference>
<organism evidence="6 7">
    <name type="scientific">Genlisea aurea</name>
    <dbReference type="NCBI Taxonomy" id="192259"/>
    <lineage>
        <taxon>Eukaryota</taxon>
        <taxon>Viridiplantae</taxon>
        <taxon>Streptophyta</taxon>
        <taxon>Embryophyta</taxon>
        <taxon>Tracheophyta</taxon>
        <taxon>Spermatophyta</taxon>
        <taxon>Magnoliopsida</taxon>
        <taxon>eudicotyledons</taxon>
        <taxon>Gunneridae</taxon>
        <taxon>Pentapetalae</taxon>
        <taxon>asterids</taxon>
        <taxon>lamiids</taxon>
        <taxon>Lamiales</taxon>
        <taxon>Lentibulariaceae</taxon>
        <taxon>Genlisea</taxon>
    </lineage>
</organism>
<dbReference type="Gene3D" id="3.10.450.50">
    <property type="match status" value="1"/>
</dbReference>
<dbReference type="Pfam" id="PF02136">
    <property type="entry name" value="NTF2"/>
    <property type="match status" value="1"/>
</dbReference>
<dbReference type="SMART" id="SM00360">
    <property type="entry name" value="RRM"/>
    <property type="match status" value="1"/>
</dbReference>
<dbReference type="AlphaFoldDB" id="S8EBC9"/>